<dbReference type="PANTHER" id="PTHR38045:SF1">
    <property type="entry name" value="HEPARINASE II_III-LIKE PROTEIN"/>
    <property type="match status" value="1"/>
</dbReference>
<dbReference type="Proteomes" id="UP000480246">
    <property type="component" value="Unassembled WGS sequence"/>
</dbReference>
<dbReference type="AlphaFoldDB" id="A0A7C8KU76"/>
<evidence type="ECO:0000313" key="3">
    <source>
        <dbReference type="EMBL" id="KAB8131057.1"/>
    </source>
</evidence>
<dbReference type="GO" id="GO:0030313">
    <property type="term" value="C:cell envelope"/>
    <property type="evidence" value="ECO:0007669"/>
    <property type="project" value="UniProtKB-SubCell"/>
</dbReference>
<dbReference type="SUPFAM" id="SSF48230">
    <property type="entry name" value="Chondroitin AC/alginate lyase"/>
    <property type="match status" value="1"/>
</dbReference>
<protein>
    <recommendedName>
        <fullName evidence="2">Heparinase II/III-like C-terminal domain-containing protein</fullName>
    </recommendedName>
</protein>
<dbReference type="OrthoDB" id="9793856at2"/>
<dbReference type="GO" id="GO:0016829">
    <property type="term" value="F:lyase activity"/>
    <property type="evidence" value="ECO:0007669"/>
    <property type="project" value="InterPro"/>
</dbReference>
<dbReference type="Pfam" id="PF07940">
    <property type="entry name" value="Hepar_II_III_C"/>
    <property type="match status" value="1"/>
</dbReference>
<dbReference type="RefSeq" id="WP_153404638.1">
    <property type="nucleotide sequence ID" value="NZ_ML762433.1"/>
</dbReference>
<keyword evidence="4" id="KW-1185">Reference proteome</keyword>
<gene>
    <name evidence="3" type="ORF">F9U64_13865</name>
</gene>
<name>A0A7C8KU76_9BACI</name>
<dbReference type="InterPro" id="IPR008929">
    <property type="entry name" value="Chondroitin_lyas"/>
</dbReference>
<comment type="subcellular location">
    <subcellularLocation>
        <location evidence="1">Cell envelope</location>
    </subcellularLocation>
</comment>
<organism evidence="3 4">
    <name type="scientific">Gracilibacillus oryzae</name>
    <dbReference type="NCBI Taxonomy" id="1672701"/>
    <lineage>
        <taxon>Bacteria</taxon>
        <taxon>Bacillati</taxon>
        <taxon>Bacillota</taxon>
        <taxon>Bacilli</taxon>
        <taxon>Bacillales</taxon>
        <taxon>Bacillaceae</taxon>
        <taxon>Gracilibacillus</taxon>
    </lineage>
</organism>
<reference evidence="3 4" key="1">
    <citation type="submission" date="2019-10" db="EMBL/GenBank/DDBJ databases">
        <title>Gracilibacillus sp. nov. isolated from rice seeds.</title>
        <authorList>
            <person name="He S."/>
        </authorList>
    </citation>
    <scope>NUCLEOTIDE SEQUENCE [LARGE SCALE GENOMIC DNA]</scope>
    <source>
        <strain evidence="3 4">TD8</strain>
    </source>
</reference>
<evidence type="ECO:0000256" key="1">
    <source>
        <dbReference type="ARBA" id="ARBA00004196"/>
    </source>
</evidence>
<dbReference type="Gene3D" id="2.70.98.70">
    <property type="match status" value="1"/>
</dbReference>
<dbReference type="InterPro" id="IPR012480">
    <property type="entry name" value="Hepar_II_III_C"/>
</dbReference>
<dbReference type="PANTHER" id="PTHR38045">
    <property type="entry name" value="CHROMOSOME 1, WHOLE GENOME SHOTGUN SEQUENCE"/>
    <property type="match status" value="1"/>
</dbReference>
<sequence>MIKQNYWHVLDKHNVDEDILRFLQEKVKEYSKKNLENITYQTFRSFENKGDRKEFETIYFERRKRLTAFGLMAFLSPENHQYLMWLENEVWQVCQEFSWCLPAHIDPQLEGQSYQDYQLDGKKQYTIDLFAAETAFTLAELLHLFYNRLDPFLIEKVKIEVDRRVLQNFIDNGPFHWETATHNWASVCAGSIGSAAIYLHDNDTQLHLVIDRVVDAMNCYLEGYKADGACTEGYSYWQYGFGYFVYFFDLLEKYRGESSDIWQHDKVREIALFQQKIFLGHYYTVNFSDANKLAKPMAGFTRFLHIKFPEVHIPDREISQKEIIDHCGRWAPAFRELVWTNVDSLGAKWPDQDYQLIDSAITVSRLTKDNRTYAFAAKGGHNDEPHNHNDIGHFILFADNQYFFKDLGAGQYNKAYFGTERYNFICNSAKGHSVPIINGYYQSFGPDFHAVIETASSTKEKNVFSLAMENAYSDPALSQFKRTFSWEKKKPELILVDSFLFNESPVTIEEILILEDHEYQIFDHCVRLYAKDQTMKLSYDSASEKPVIERKQFINHDGEAEYFLLFCLTVKILKLNTEILFRFEWEEVKQSQSIQ</sequence>
<accession>A0A7C8KU76</accession>
<dbReference type="Gene3D" id="1.50.10.100">
    <property type="entry name" value="Chondroitin AC/alginate lyase"/>
    <property type="match status" value="1"/>
</dbReference>
<feature type="domain" description="Heparinase II/III-like C-terminal" evidence="2">
    <location>
        <begin position="366"/>
        <end position="500"/>
    </location>
</feature>
<evidence type="ECO:0000313" key="4">
    <source>
        <dbReference type="Proteomes" id="UP000480246"/>
    </source>
</evidence>
<proteinExistence type="predicted"/>
<evidence type="ECO:0000259" key="2">
    <source>
        <dbReference type="Pfam" id="PF07940"/>
    </source>
</evidence>
<dbReference type="EMBL" id="WEID01000068">
    <property type="protein sequence ID" value="KAB8131057.1"/>
    <property type="molecule type" value="Genomic_DNA"/>
</dbReference>
<comment type="caution">
    <text evidence="3">The sequence shown here is derived from an EMBL/GenBank/DDBJ whole genome shotgun (WGS) entry which is preliminary data.</text>
</comment>